<gene>
    <name evidence="1" type="ORF">BBK82_28135</name>
</gene>
<dbReference type="AlphaFoldDB" id="A0A1B2HNP5"/>
<dbReference type="Gene3D" id="3.30.470.20">
    <property type="entry name" value="ATP-grasp fold, B domain"/>
    <property type="match status" value="1"/>
</dbReference>
<name>A0A1B2HNP5_9PSEU</name>
<dbReference type="RefSeq" id="WP_065917688.1">
    <property type="nucleotide sequence ID" value="NZ_CP016793.1"/>
</dbReference>
<dbReference type="EMBL" id="CP016793">
    <property type="protein sequence ID" value="ANZ39347.1"/>
    <property type="molecule type" value="Genomic_DNA"/>
</dbReference>
<dbReference type="STRING" id="1586287.BBK82_28135"/>
<reference evidence="1 2" key="1">
    <citation type="submission" date="2016-07" db="EMBL/GenBank/DDBJ databases">
        <title>Complete genome sequence of the Lentzea guizhouensis DHS C013.</title>
        <authorList>
            <person name="Cao C."/>
        </authorList>
    </citation>
    <scope>NUCLEOTIDE SEQUENCE [LARGE SCALE GENOMIC DNA]</scope>
    <source>
        <strain evidence="1 2">DHS C013</strain>
    </source>
</reference>
<dbReference type="KEGG" id="led:BBK82_28135"/>
<dbReference type="OrthoDB" id="24041at2"/>
<sequence>MPAVVPGTEPGVETAALLPELTLLGTGSNQLTRMVRHHVDGDASVGAYEQQRFVRSVHWSSPRTGVLHNATTLASLDTLLPSFHRSSMRFGEGSSVPHTTDPRTSLGYIALAHNDERQVERDEAQLRSIEASFEVV</sequence>
<accession>A0A1B2HNP5</accession>
<protein>
    <submittedName>
        <fullName evidence="1">Uncharacterized protein</fullName>
    </submittedName>
</protein>
<dbReference type="Proteomes" id="UP000093053">
    <property type="component" value="Chromosome"/>
</dbReference>
<evidence type="ECO:0000313" key="1">
    <source>
        <dbReference type="EMBL" id="ANZ39347.1"/>
    </source>
</evidence>
<proteinExistence type="predicted"/>
<evidence type="ECO:0000313" key="2">
    <source>
        <dbReference type="Proteomes" id="UP000093053"/>
    </source>
</evidence>
<keyword evidence="2" id="KW-1185">Reference proteome</keyword>
<organism evidence="1 2">
    <name type="scientific">Lentzea guizhouensis</name>
    <dbReference type="NCBI Taxonomy" id="1586287"/>
    <lineage>
        <taxon>Bacteria</taxon>
        <taxon>Bacillati</taxon>
        <taxon>Actinomycetota</taxon>
        <taxon>Actinomycetes</taxon>
        <taxon>Pseudonocardiales</taxon>
        <taxon>Pseudonocardiaceae</taxon>
        <taxon>Lentzea</taxon>
    </lineage>
</organism>